<comment type="caution">
    <text evidence="11">The sequence shown here is derived from an EMBL/GenBank/DDBJ whole genome shotgun (WGS) entry which is preliminary data.</text>
</comment>
<dbReference type="SUPFAM" id="SSF56601">
    <property type="entry name" value="beta-lactamase/transpeptidase-like"/>
    <property type="match status" value="1"/>
</dbReference>
<evidence type="ECO:0000256" key="8">
    <source>
        <dbReference type="SAM" id="MobiDB-lite"/>
    </source>
</evidence>
<evidence type="ECO:0000256" key="2">
    <source>
        <dbReference type="ARBA" id="ARBA00012865"/>
    </source>
</evidence>
<keyword evidence="4 7" id="KW-0378">Hydrolase</keyword>
<evidence type="ECO:0000256" key="1">
    <source>
        <dbReference type="ARBA" id="ARBA00007898"/>
    </source>
</evidence>
<dbReference type="PROSITE" id="PS51257">
    <property type="entry name" value="PROKAR_LIPOPROTEIN"/>
    <property type="match status" value="1"/>
</dbReference>
<dbReference type="InterPro" id="IPR012338">
    <property type="entry name" value="Beta-lactam/transpept-like"/>
</dbReference>
<feature type="modified residue" description="N6-carboxylysine" evidence="6">
    <location>
        <position position="121"/>
    </location>
</feature>
<evidence type="ECO:0000259" key="10">
    <source>
        <dbReference type="Pfam" id="PF00905"/>
    </source>
</evidence>
<dbReference type="GO" id="GO:0046677">
    <property type="term" value="P:response to antibiotic"/>
    <property type="evidence" value="ECO:0007669"/>
    <property type="project" value="UniProtKB-UniRule"/>
</dbReference>
<dbReference type="Pfam" id="PF00905">
    <property type="entry name" value="Transpeptidase"/>
    <property type="match status" value="1"/>
</dbReference>
<gene>
    <name evidence="11" type="ORF">HNR06_003454</name>
</gene>
<dbReference type="Gene3D" id="3.40.710.10">
    <property type="entry name" value="DD-peptidase/beta-lactamase superfamily"/>
    <property type="match status" value="1"/>
</dbReference>
<reference evidence="11 12" key="1">
    <citation type="submission" date="2020-07" db="EMBL/GenBank/DDBJ databases">
        <title>Sequencing the genomes of 1000 actinobacteria strains.</title>
        <authorList>
            <person name="Klenk H.-P."/>
        </authorList>
    </citation>
    <scope>NUCLEOTIDE SEQUENCE [LARGE SCALE GENOMIC DNA]</scope>
    <source>
        <strain evidence="11 12">DSM 45278</strain>
    </source>
</reference>
<feature type="chain" id="PRO_5031325577" description="Beta-lactamase" evidence="9">
    <location>
        <begin position="38"/>
        <end position="336"/>
    </location>
</feature>
<evidence type="ECO:0000313" key="11">
    <source>
        <dbReference type="EMBL" id="NYH53865.1"/>
    </source>
</evidence>
<evidence type="ECO:0000256" key="5">
    <source>
        <dbReference type="ARBA" id="ARBA00023251"/>
    </source>
</evidence>
<dbReference type="EC" id="3.5.2.6" evidence="2 7"/>
<dbReference type="InterPro" id="IPR002137">
    <property type="entry name" value="Beta-lactam_class-D_AS"/>
</dbReference>
<dbReference type="Proteomes" id="UP000584931">
    <property type="component" value="Unassembled WGS sequence"/>
</dbReference>
<dbReference type="InterPro" id="IPR001460">
    <property type="entry name" value="PCN-bd_Tpept"/>
</dbReference>
<evidence type="ECO:0000256" key="3">
    <source>
        <dbReference type="ARBA" id="ARBA00022729"/>
    </source>
</evidence>
<dbReference type="AlphaFoldDB" id="A0A7Z0BL68"/>
<keyword evidence="5 7" id="KW-0046">Antibiotic resistance</keyword>
<keyword evidence="3 9" id="KW-0732">Signal</keyword>
<accession>A0A7Z0BL68</accession>
<evidence type="ECO:0000313" key="12">
    <source>
        <dbReference type="Proteomes" id="UP000584931"/>
    </source>
</evidence>
<evidence type="ECO:0000256" key="9">
    <source>
        <dbReference type="SAM" id="SignalP"/>
    </source>
</evidence>
<protein>
    <recommendedName>
        <fullName evidence="2 7">Beta-lactamase</fullName>
        <ecNumber evidence="2 7">3.5.2.6</ecNumber>
    </recommendedName>
</protein>
<dbReference type="GO" id="GO:0017001">
    <property type="term" value="P:antibiotic catabolic process"/>
    <property type="evidence" value="ECO:0007669"/>
    <property type="project" value="InterPro"/>
</dbReference>
<comment type="similarity">
    <text evidence="1 7">Belongs to the class-D beta-lactamase family.</text>
</comment>
<feature type="region of interest" description="Disordered" evidence="8">
    <location>
        <begin position="40"/>
        <end position="68"/>
    </location>
</feature>
<feature type="domain" description="Penicillin-binding protein transpeptidase" evidence="10">
    <location>
        <begin position="110"/>
        <end position="307"/>
    </location>
</feature>
<proteinExistence type="inferred from homology"/>
<evidence type="ECO:0000256" key="7">
    <source>
        <dbReference type="RuleBase" id="RU361140"/>
    </source>
</evidence>
<evidence type="ECO:0000256" key="6">
    <source>
        <dbReference type="PIRSR" id="PIRSR602137-50"/>
    </source>
</evidence>
<organism evidence="11 12">
    <name type="scientific">Nocardiopsis sinuspersici</name>
    <dbReference type="NCBI Taxonomy" id="501010"/>
    <lineage>
        <taxon>Bacteria</taxon>
        <taxon>Bacillati</taxon>
        <taxon>Actinomycetota</taxon>
        <taxon>Actinomycetes</taxon>
        <taxon>Streptosporangiales</taxon>
        <taxon>Nocardiopsidaceae</taxon>
        <taxon>Nocardiopsis</taxon>
    </lineage>
</organism>
<feature type="region of interest" description="Disordered" evidence="8">
    <location>
        <begin position="314"/>
        <end position="336"/>
    </location>
</feature>
<sequence length="336" mass="35814">MRTDIEHRARRRRAAASGLPALAAGCVLTLVAGTGCAGDGPGGGPRGAEETAGVAGQGAENGVRPLTRGDVATEEREDLEAAFSEEGVEGTFVLYDVRRRTAVVVGPEEARERAVPASTFKLANTLIGLQTGAVEDVDEVLPYGGEPQPVSAWERDMSLREALPASNVPVYQELARRVGHQQMATWVDRFGYGNRSVGGADSVDRFWLEGPLEISAMEQTSFLAGLALADLPVDTGHQQALHEIAEVEEGDGYTLYAKSGWGRGADSAPGWWVGWVERGEDVYTFALRVEVEEDGDAGLREPLAREMLVELEALPPEALPPEARPSEAPPAETAGE</sequence>
<feature type="active site" description="Acyl-ester intermediate" evidence="6">
    <location>
        <position position="118"/>
    </location>
</feature>
<dbReference type="NCBIfam" id="NF012161">
    <property type="entry name" value="bla_class_D_main"/>
    <property type="match status" value="1"/>
</dbReference>
<feature type="signal peptide" evidence="9">
    <location>
        <begin position="1"/>
        <end position="37"/>
    </location>
</feature>
<name>A0A7Z0BL68_9ACTN</name>
<comment type="catalytic activity">
    <reaction evidence="7">
        <text>a beta-lactam + H2O = a substituted beta-amino acid</text>
        <dbReference type="Rhea" id="RHEA:20401"/>
        <dbReference type="ChEBI" id="CHEBI:15377"/>
        <dbReference type="ChEBI" id="CHEBI:35627"/>
        <dbReference type="ChEBI" id="CHEBI:140347"/>
        <dbReference type="EC" id="3.5.2.6"/>
    </reaction>
</comment>
<dbReference type="GO" id="GO:0008658">
    <property type="term" value="F:penicillin binding"/>
    <property type="evidence" value="ECO:0007669"/>
    <property type="project" value="InterPro"/>
</dbReference>
<dbReference type="EMBL" id="JACCHL010000001">
    <property type="protein sequence ID" value="NYH53865.1"/>
    <property type="molecule type" value="Genomic_DNA"/>
</dbReference>
<dbReference type="PROSITE" id="PS00337">
    <property type="entry name" value="BETA_LACTAMASE_D"/>
    <property type="match status" value="1"/>
</dbReference>
<evidence type="ECO:0000256" key="4">
    <source>
        <dbReference type="ARBA" id="ARBA00022801"/>
    </source>
</evidence>
<dbReference type="GO" id="GO:0008800">
    <property type="term" value="F:beta-lactamase activity"/>
    <property type="evidence" value="ECO:0007669"/>
    <property type="project" value="UniProtKB-UniRule"/>
</dbReference>